<evidence type="ECO:0000313" key="4">
    <source>
        <dbReference type="EMBL" id="QNP47591.1"/>
    </source>
</evidence>
<dbReference type="InterPro" id="IPR014710">
    <property type="entry name" value="RmlC-like_jellyroll"/>
</dbReference>
<protein>
    <submittedName>
        <fullName evidence="4">Cupin domain-containing protein</fullName>
    </submittedName>
</protein>
<sequence>MPTSALTQHPILAALAALVAIATAASPAHAEVYPRESMIKAEKKEAAGGKGVLNGEYAFTRDMPKKDEAIKEISWLTLKPGDSIGYHKHTTNEDTYIIISGTGIFKDKDGKDVPVKPGDVTIVRKGESHGLTATGTEPLVFVDVIAEQ</sequence>
<dbReference type="PANTHER" id="PTHR35848:SF6">
    <property type="entry name" value="CUPIN TYPE-2 DOMAIN-CONTAINING PROTEIN"/>
    <property type="match status" value="1"/>
</dbReference>
<dbReference type="GO" id="GO:0046872">
    <property type="term" value="F:metal ion binding"/>
    <property type="evidence" value="ECO:0007669"/>
    <property type="project" value="UniProtKB-KW"/>
</dbReference>
<dbReference type="Gene3D" id="2.60.120.10">
    <property type="entry name" value="Jelly Rolls"/>
    <property type="match status" value="1"/>
</dbReference>
<dbReference type="EMBL" id="CP060783">
    <property type="protein sequence ID" value="QNP47591.1"/>
    <property type="molecule type" value="Genomic_DNA"/>
</dbReference>
<dbReference type="InterPro" id="IPR013096">
    <property type="entry name" value="Cupin_2"/>
</dbReference>
<evidence type="ECO:0000259" key="3">
    <source>
        <dbReference type="Pfam" id="PF07883"/>
    </source>
</evidence>
<dbReference type="KEGG" id="daer:H9K75_15300"/>
<dbReference type="SUPFAM" id="SSF51182">
    <property type="entry name" value="RmlC-like cupins"/>
    <property type="match status" value="1"/>
</dbReference>
<evidence type="ECO:0000256" key="2">
    <source>
        <dbReference type="SAM" id="SignalP"/>
    </source>
</evidence>
<reference evidence="4 5" key="1">
    <citation type="submission" date="2020-08" db="EMBL/GenBank/DDBJ databases">
        <title>Genome sequence of Diaphorobacter aerolatus KACC 16536T.</title>
        <authorList>
            <person name="Hyun D.-W."/>
            <person name="Bae J.-W."/>
        </authorList>
    </citation>
    <scope>NUCLEOTIDE SEQUENCE [LARGE SCALE GENOMIC DNA]</scope>
    <source>
        <strain evidence="4 5">KACC 16536</strain>
    </source>
</reference>
<dbReference type="Pfam" id="PF07883">
    <property type="entry name" value="Cupin_2"/>
    <property type="match status" value="1"/>
</dbReference>
<dbReference type="AlphaFoldDB" id="A0A7H0GH25"/>
<dbReference type="RefSeq" id="WP_187723272.1">
    <property type="nucleotide sequence ID" value="NZ_CP060783.1"/>
</dbReference>
<feature type="chain" id="PRO_5028804685" evidence="2">
    <location>
        <begin position="31"/>
        <end position="148"/>
    </location>
</feature>
<keyword evidence="1" id="KW-0479">Metal-binding</keyword>
<dbReference type="InterPro" id="IPR011051">
    <property type="entry name" value="RmlC_Cupin_sf"/>
</dbReference>
<dbReference type="Proteomes" id="UP000516028">
    <property type="component" value="Chromosome"/>
</dbReference>
<keyword evidence="5" id="KW-1185">Reference proteome</keyword>
<feature type="signal peptide" evidence="2">
    <location>
        <begin position="1"/>
        <end position="30"/>
    </location>
</feature>
<evidence type="ECO:0000313" key="5">
    <source>
        <dbReference type="Proteomes" id="UP000516028"/>
    </source>
</evidence>
<evidence type="ECO:0000256" key="1">
    <source>
        <dbReference type="ARBA" id="ARBA00022723"/>
    </source>
</evidence>
<proteinExistence type="predicted"/>
<dbReference type="CDD" id="cd02221">
    <property type="entry name" value="cupin_TM1287-like"/>
    <property type="match status" value="1"/>
</dbReference>
<organism evidence="4 5">
    <name type="scientific">Diaphorobacter aerolatus</name>
    <dbReference type="NCBI Taxonomy" id="1288495"/>
    <lineage>
        <taxon>Bacteria</taxon>
        <taxon>Pseudomonadati</taxon>
        <taxon>Pseudomonadota</taxon>
        <taxon>Betaproteobacteria</taxon>
        <taxon>Burkholderiales</taxon>
        <taxon>Comamonadaceae</taxon>
        <taxon>Diaphorobacter</taxon>
    </lineage>
</organism>
<name>A0A7H0GH25_9BURK</name>
<keyword evidence="2" id="KW-0732">Signal</keyword>
<gene>
    <name evidence="4" type="ORF">H9K75_15300</name>
</gene>
<accession>A0A7H0GH25</accession>
<dbReference type="InterPro" id="IPR051610">
    <property type="entry name" value="GPI/OXD"/>
</dbReference>
<feature type="domain" description="Cupin type-2" evidence="3">
    <location>
        <begin position="75"/>
        <end position="144"/>
    </location>
</feature>
<dbReference type="PANTHER" id="PTHR35848">
    <property type="entry name" value="OXALATE-BINDING PROTEIN"/>
    <property type="match status" value="1"/>
</dbReference>